<evidence type="ECO:0000256" key="1">
    <source>
        <dbReference type="SAM" id="MobiDB-lite"/>
    </source>
</evidence>
<protein>
    <submittedName>
        <fullName evidence="3">Uncharacterized protein</fullName>
    </submittedName>
</protein>
<comment type="caution">
    <text evidence="3">The sequence shown here is derived from an EMBL/GenBank/DDBJ whole genome shotgun (WGS) entry which is preliminary data.</text>
</comment>
<feature type="region of interest" description="Disordered" evidence="1">
    <location>
        <begin position="14"/>
        <end position="41"/>
    </location>
</feature>
<name>A0AAN9V162_9PEZI</name>
<evidence type="ECO:0000256" key="2">
    <source>
        <dbReference type="SAM" id="Phobius"/>
    </source>
</evidence>
<sequence length="374" mass="39413">MPSITITVTPIPAVTDEQADTTTLPPPAPVLPPQTTPFVPSPGPEACELSVYCSFLSQYVYQTIAEHGGHPLGGEQCTAAQTSKFSAGSVMAHISRCYPDGYFDIFNTLTLRPRQDGASAAAAAQKHEEEEERGSTALDSALAYPGSACMSGWTTACTTTVTQGGRGYPQAWCCPPGEWACARAEGDRRCSSILTGRTAIWLTWDPAFTSLDGYEWYTYPTWVKSEAVENAATVWHDVFPLQMTVAAGGGGGRDGAVQLQLQPTARDDNNNNQSIATIGVAVPPLTRSITLQDRAAGAGAAGSGAGTTSGNRALVAAAAAVLVVWPLATLIMLMKRRRHVKKKRTVAIASAGAPTYRPEGVSLRSNLRPEGALS</sequence>
<dbReference type="EMBL" id="JAKJXP020000003">
    <property type="protein sequence ID" value="KAK7757276.1"/>
    <property type="molecule type" value="Genomic_DNA"/>
</dbReference>
<dbReference type="AlphaFoldDB" id="A0AAN9V162"/>
<keyword evidence="4" id="KW-1185">Reference proteome</keyword>
<evidence type="ECO:0000313" key="4">
    <source>
        <dbReference type="Proteomes" id="UP001320420"/>
    </source>
</evidence>
<keyword evidence="2" id="KW-0812">Transmembrane</keyword>
<dbReference type="Proteomes" id="UP001320420">
    <property type="component" value="Unassembled WGS sequence"/>
</dbReference>
<keyword evidence="2" id="KW-0472">Membrane</keyword>
<proteinExistence type="predicted"/>
<accession>A0AAN9V162</accession>
<reference evidence="3 4" key="1">
    <citation type="submission" date="2024-02" db="EMBL/GenBank/DDBJ databases">
        <title>De novo assembly and annotation of 12 fungi associated with fruit tree decline syndrome in Ontario, Canada.</title>
        <authorList>
            <person name="Sulman M."/>
            <person name="Ellouze W."/>
            <person name="Ilyukhin E."/>
        </authorList>
    </citation>
    <scope>NUCLEOTIDE SEQUENCE [LARGE SCALE GENOMIC DNA]</scope>
    <source>
        <strain evidence="3 4">M11/M66-122</strain>
    </source>
</reference>
<feature type="compositionally biased region" description="Pro residues" evidence="1">
    <location>
        <begin position="24"/>
        <end position="41"/>
    </location>
</feature>
<gene>
    <name evidence="3" type="ORF">SLS62_000825</name>
</gene>
<evidence type="ECO:0000313" key="3">
    <source>
        <dbReference type="EMBL" id="KAK7757276.1"/>
    </source>
</evidence>
<organism evidence="3 4">
    <name type="scientific">Diatrype stigma</name>
    <dbReference type="NCBI Taxonomy" id="117547"/>
    <lineage>
        <taxon>Eukaryota</taxon>
        <taxon>Fungi</taxon>
        <taxon>Dikarya</taxon>
        <taxon>Ascomycota</taxon>
        <taxon>Pezizomycotina</taxon>
        <taxon>Sordariomycetes</taxon>
        <taxon>Xylariomycetidae</taxon>
        <taxon>Xylariales</taxon>
        <taxon>Diatrypaceae</taxon>
        <taxon>Diatrype</taxon>
    </lineage>
</organism>
<keyword evidence="2" id="KW-1133">Transmembrane helix</keyword>
<feature type="transmembrane region" description="Helical" evidence="2">
    <location>
        <begin position="313"/>
        <end position="334"/>
    </location>
</feature>